<keyword evidence="5 13" id="KW-0812">Transmembrane</keyword>
<keyword evidence="6" id="KW-0106">Calcium</keyword>
<dbReference type="SUPFAM" id="SSF81324">
    <property type="entry name" value="Voltage-gated potassium channels"/>
    <property type="match status" value="1"/>
</dbReference>
<keyword evidence="9" id="KW-0406">Ion transport</keyword>
<evidence type="ECO:0000256" key="2">
    <source>
        <dbReference type="ARBA" id="ARBA00022448"/>
    </source>
</evidence>
<evidence type="ECO:0000256" key="13">
    <source>
        <dbReference type="SAM" id="Phobius"/>
    </source>
</evidence>
<evidence type="ECO:0000259" key="14">
    <source>
        <dbReference type="Pfam" id="PF00520"/>
    </source>
</evidence>
<evidence type="ECO:0000313" key="15">
    <source>
        <dbReference type="Proteomes" id="UP000887561"/>
    </source>
</evidence>
<evidence type="ECO:0000256" key="4">
    <source>
        <dbReference type="ARBA" id="ARBA00022673"/>
    </source>
</evidence>
<keyword evidence="8 13" id="KW-1133">Transmembrane helix</keyword>
<organism evidence="15 16">
    <name type="scientific">Meloidogyne javanica</name>
    <name type="common">Root-knot nematode worm</name>
    <dbReference type="NCBI Taxonomy" id="6303"/>
    <lineage>
        <taxon>Eukaryota</taxon>
        <taxon>Metazoa</taxon>
        <taxon>Ecdysozoa</taxon>
        <taxon>Nematoda</taxon>
        <taxon>Chromadorea</taxon>
        <taxon>Rhabditida</taxon>
        <taxon>Tylenchina</taxon>
        <taxon>Tylenchomorpha</taxon>
        <taxon>Tylenchoidea</taxon>
        <taxon>Meloidogynidae</taxon>
        <taxon>Meloidogyninae</taxon>
        <taxon>Meloidogyne</taxon>
        <taxon>Meloidogyne incognita group</taxon>
    </lineage>
</organism>
<feature type="domain" description="Ion transport" evidence="14">
    <location>
        <begin position="110"/>
        <end position="193"/>
    </location>
</feature>
<keyword evidence="7" id="KW-0851">Voltage-gated channel</keyword>
<dbReference type="GO" id="GO:0008331">
    <property type="term" value="F:high voltage-gated calcium channel activity"/>
    <property type="evidence" value="ECO:0007669"/>
    <property type="project" value="TreeGrafter"/>
</dbReference>
<evidence type="ECO:0000313" key="16">
    <source>
        <dbReference type="WBParaSite" id="scaffold5940_cov195.g10207"/>
    </source>
</evidence>
<keyword evidence="4" id="KW-0107">Calcium channel</keyword>
<reference evidence="16" key="1">
    <citation type="submission" date="2022-11" db="UniProtKB">
        <authorList>
            <consortium name="WormBaseParasite"/>
        </authorList>
    </citation>
    <scope>IDENTIFICATION</scope>
</reference>
<dbReference type="InterPro" id="IPR005821">
    <property type="entry name" value="Ion_trans_dom"/>
</dbReference>
<keyword evidence="11" id="KW-0407">Ion channel</keyword>
<feature type="transmembrane region" description="Helical" evidence="13">
    <location>
        <begin position="150"/>
        <end position="171"/>
    </location>
</feature>
<evidence type="ECO:0000256" key="10">
    <source>
        <dbReference type="ARBA" id="ARBA00023136"/>
    </source>
</evidence>
<evidence type="ECO:0000256" key="11">
    <source>
        <dbReference type="ARBA" id="ARBA00023303"/>
    </source>
</evidence>
<name>A0A915N165_MELJA</name>
<keyword evidence="2" id="KW-0813">Transport</keyword>
<dbReference type="Pfam" id="PF00520">
    <property type="entry name" value="Ion_trans"/>
    <property type="match status" value="1"/>
</dbReference>
<evidence type="ECO:0000256" key="5">
    <source>
        <dbReference type="ARBA" id="ARBA00022692"/>
    </source>
</evidence>
<dbReference type="PANTHER" id="PTHR45628">
    <property type="entry name" value="VOLTAGE-DEPENDENT CALCIUM CHANNEL TYPE A SUBUNIT ALPHA-1"/>
    <property type="match status" value="1"/>
</dbReference>
<feature type="region of interest" description="Disordered" evidence="12">
    <location>
        <begin position="62"/>
        <end position="82"/>
    </location>
</feature>
<evidence type="ECO:0000256" key="7">
    <source>
        <dbReference type="ARBA" id="ARBA00022882"/>
    </source>
</evidence>
<evidence type="ECO:0000256" key="12">
    <source>
        <dbReference type="SAM" id="MobiDB-lite"/>
    </source>
</evidence>
<evidence type="ECO:0000256" key="9">
    <source>
        <dbReference type="ARBA" id="ARBA00023065"/>
    </source>
</evidence>
<dbReference type="GO" id="GO:0005891">
    <property type="term" value="C:voltage-gated calcium channel complex"/>
    <property type="evidence" value="ECO:0007669"/>
    <property type="project" value="TreeGrafter"/>
</dbReference>
<evidence type="ECO:0000256" key="6">
    <source>
        <dbReference type="ARBA" id="ARBA00022837"/>
    </source>
</evidence>
<dbReference type="InterPro" id="IPR050599">
    <property type="entry name" value="VDCC_alpha-1_subunit"/>
</dbReference>
<dbReference type="GO" id="GO:0098703">
    <property type="term" value="P:calcium ion import across plasma membrane"/>
    <property type="evidence" value="ECO:0007669"/>
    <property type="project" value="TreeGrafter"/>
</dbReference>
<dbReference type="InterPro" id="IPR027359">
    <property type="entry name" value="Volt_channel_dom_sf"/>
</dbReference>
<feature type="region of interest" description="Disordered" evidence="12">
    <location>
        <begin position="1"/>
        <end position="25"/>
    </location>
</feature>
<evidence type="ECO:0000256" key="1">
    <source>
        <dbReference type="ARBA" id="ARBA00004141"/>
    </source>
</evidence>
<feature type="transmembrane region" description="Helical" evidence="13">
    <location>
        <begin position="183"/>
        <end position="201"/>
    </location>
</feature>
<dbReference type="PANTHER" id="PTHR45628:SF1">
    <property type="entry name" value="VOLTAGE-DEPENDENT CALCIUM CHANNEL TYPE D SUBUNIT ALPHA-1"/>
    <property type="match status" value="1"/>
</dbReference>
<keyword evidence="10 13" id="KW-0472">Membrane</keyword>
<dbReference type="WBParaSite" id="scaffold5940_cov195.g10207">
    <property type="protein sequence ID" value="scaffold5940_cov195.g10207"/>
    <property type="gene ID" value="scaffold5940_cov195.g10207"/>
</dbReference>
<keyword evidence="3" id="KW-0109">Calcium transport</keyword>
<comment type="subcellular location">
    <subcellularLocation>
        <location evidence="1">Membrane</location>
        <topology evidence="1">Multi-pass membrane protein</topology>
    </subcellularLocation>
</comment>
<sequence>MEEGVNNSPKRPPPPGFNQAYLENNQPVGGAGNIASVGIVGQQPSAARADLWQQTLQAAVAATTQPESRRRMQSRKPLRQTPVERNERSLLCLTVQNPLRRACISITEWRPFEWLILMMICANCIALAVYQPYPMQDSDTKNTVLENLEYLFIVVFTAECIIKVIALGFLLHPGAYLRNAWNILDFIIVVIGLQVVLNAILRAMIPLLHIAMLVLFVILIYAIIGLELFCGKLHSTCVDTSNGEFAQKEPSTCGLAPSAYHCEPSSFSSAIHARNNKWICSPNTTWLGPNNGITNFDNIGLA</sequence>
<keyword evidence="15" id="KW-1185">Reference proteome</keyword>
<feature type="transmembrane region" description="Helical" evidence="13">
    <location>
        <begin position="207"/>
        <end position="226"/>
    </location>
</feature>
<evidence type="ECO:0000256" key="8">
    <source>
        <dbReference type="ARBA" id="ARBA00022989"/>
    </source>
</evidence>
<dbReference type="Gene3D" id="1.20.120.350">
    <property type="entry name" value="Voltage-gated potassium channels. Chain C"/>
    <property type="match status" value="1"/>
</dbReference>
<feature type="transmembrane region" description="Helical" evidence="13">
    <location>
        <begin position="111"/>
        <end position="130"/>
    </location>
</feature>
<protein>
    <submittedName>
        <fullName evidence="16">Ion transport domain-containing protein</fullName>
    </submittedName>
</protein>
<accession>A0A915N165</accession>
<dbReference type="AlphaFoldDB" id="A0A915N165"/>
<dbReference type="Proteomes" id="UP000887561">
    <property type="component" value="Unplaced"/>
</dbReference>
<proteinExistence type="predicted"/>
<evidence type="ECO:0000256" key="3">
    <source>
        <dbReference type="ARBA" id="ARBA00022568"/>
    </source>
</evidence>